<dbReference type="AlphaFoldDB" id="A0A7Z0WSP6"/>
<evidence type="ECO:0000256" key="2">
    <source>
        <dbReference type="SAM" id="Phobius"/>
    </source>
</evidence>
<dbReference type="Pfam" id="PF14325">
    <property type="entry name" value="DUF4383"/>
    <property type="match status" value="1"/>
</dbReference>
<name>A0A7Z0WSP6_9PSEU</name>
<protein>
    <recommendedName>
        <fullName evidence="5">DUF4383 domain-containing protein</fullName>
    </recommendedName>
</protein>
<keyword evidence="2" id="KW-0472">Membrane</keyword>
<keyword evidence="2" id="KW-1133">Transmembrane helix</keyword>
<evidence type="ECO:0000313" key="4">
    <source>
        <dbReference type="Proteomes" id="UP000185696"/>
    </source>
</evidence>
<evidence type="ECO:0000313" key="3">
    <source>
        <dbReference type="EMBL" id="OLF14027.1"/>
    </source>
</evidence>
<evidence type="ECO:0000256" key="1">
    <source>
        <dbReference type="SAM" id="MobiDB-lite"/>
    </source>
</evidence>
<feature type="transmembrane region" description="Helical" evidence="2">
    <location>
        <begin position="86"/>
        <end position="103"/>
    </location>
</feature>
<organism evidence="3 4">
    <name type="scientific">Actinophytocola xinjiangensis</name>
    <dbReference type="NCBI Taxonomy" id="485602"/>
    <lineage>
        <taxon>Bacteria</taxon>
        <taxon>Bacillati</taxon>
        <taxon>Actinomycetota</taxon>
        <taxon>Actinomycetes</taxon>
        <taxon>Pseudonocardiales</taxon>
        <taxon>Pseudonocardiaceae</taxon>
    </lineage>
</organism>
<dbReference type="Proteomes" id="UP000185696">
    <property type="component" value="Unassembled WGS sequence"/>
</dbReference>
<proteinExistence type="predicted"/>
<keyword evidence="4" id="KW-1185">Reference proteome</keyword>
<feature type="compositionally biased region" description="Low complexity" evidence="1">
    <location>
        <begin position="142"/>
        <end position="155"/>
    </location>
</feature>
<comment type="caution">
    <text evidence="3">The sequence shown here is derived from an EMBL/GenBank/DDBJ whole genome shotgun (WGS) entry which is preliminary data.</text>
</comment>
<gene>
    <name evidence="3" type="ORF">BLA60_02290</name>
</gene>
<reference evidence="3 4" key="1">
    <citation type="submission" date="2016-12" db="EMBL/GenBank/DDBJ databases">
        <title>The draft genome sequence of Actinophytocola xinjiangensis.</title>
        <authorList>
            <person name="Wang W."/>
            <person name="Yuan L."/>
        </authorList>
    </citation>
    <scope>NUCLEOTIDE SEQUENCE [LARGE SCALE GENOMIC DNA]</scope>
    <source>
        <strain evidence="3 4">CGMCC 4.4663</strain>
    </source>
</reference>
<accession>A0A7Z0WSP6</accession>
<feature type="transmembrane region" description="Helical" evidence="2">
    <location>
        <begin position="54"/>
        <end position="74"/>
    </location>
</feature>
<keyword evidence="2" id="KW-0812">Transmembrane</keyword>
<evidence type="ECO:0008006" key="5">
    <source>
        <dbReference type="Google" id="ProtNLM"/>
    </source>
</evidence>
<dbReference type="EMBL" id="MSIF01000001">
    <property type="protein sequence ID" value="OLF14027.1"/>
    <property type="molecule type" value="Genomic_DNA"/>
</dbReference>
<feature type="region of interest" description="Disordered" evidence="1">
    <location>
        <begin position="126"/>
        <end position="155"/>
    </location>
</feature>
<sequence length="155" mass="16438">MVAVIAVVFLLAGVLGLAEGTVLRTSGLNSVVHLVFGLTGLAVVRSVRGSRRFLIAGGVLYVLWHYGAVTVLTSGSGGALNTANDWLNLWLAASMIALACIVGERPAPRRRPRQLASVEDPLPWRRGRAAVPSARPPRRRPAAGNRPRFAGAVSR</sequence>
<feature type="transmembrane region" description="Helical" evidence="2">
    <location>
        <begin position="30"/>
        <end position="47"/>
    </location>
</feature>